<reference evidence="3 4" key="1">
    <citation type="journal article" date="2015" name="Microbiome">
        <title>Genomic resolution of linkages in carbon, nitrogen, and sulfur cycling among widespread estuary sediment bacteria.</title>
        <authorList>
            <person name="Baker B.J."/>
            <person name="Lazar C.S."/>
            <person name="Teske A.P."/>
            <person name="Dick G.J."/>
        </authorList>
    </citation>
    <scope>NUCLEOTIDE SEQUENCE [LARGE SCALE GENOMIC DNA]</scope>
    <source>
        <strain evidence="3">SM23_60</strain>
    </source>
</reference>
<dbReference type="EMBL" id="LJUO01000074">
    <property type="protein sequence ID" value="KPK71028.1"/>
    <property type="molecule type" value="Genomic_DNA"/>
</dbReference>
<comment type="function">
    <text evidence="2">An aminoacyl-tRNA editing enzyme that deacylates mischarged D-aminoacyl-tRNAs. Also deacylates mischarged glycyl-tRNA(Ala), protecting cells against glycine mischarging by AlaRS. Acts via tRNA-based rather than protein-based catalysis; rejects L-amino acids rather than detecting D-amino acids in the active site. By recycling D-aminoacyl-tRNA to D-amino acids and free tRNA molecules, this enzyme counteracts the toxicity associated with the formation of D-aminoacyl-tRNA entities in vivo and helps enforce protein L-homochirality.</text>
</comment>
<comment type="subcellular location">
    <subcellularLocation>
        <location evidence="2">Cytoplasm</location>
    </subcellularLocation>
</comment>
<keyword evidence="2" id="KW-0378">Hydrolase</keyword>
<dbReference type="GO" id="GO:0106026">
    <property type="term" value="F:Gly-tRNA(Ala) deacylase activity"/>
    <property type="evidence" value="ECO:0007669"/>
    <property type="project" value="UniProtKB-UniRule"/>
</dbReference>
<evidence type="ECO:0000313" key="4">
    <source>
        <dbReference type="Proteomes" id="UP000051096"/>
    </source>
</evidence>
<comment type="domain">
    <text evidence="2">A Gly-cisPro motif from one monomer fits into the active site of the other monomer to allow specific chiral rejection of L-amino acids.</text>
</comment>
<dbReference type="HAMAP" id="MF_00518">
    <property type="entry name" value="Deacylase_Dtd"/>
    <property type="match status" value="1"/>
</dbReference>
<dbReference type="EC" id="3.1.1.96" evidence="2"/>
<dbReference type="AlphaFoldDB" id="A0A0S8GFC7"/>
<accession>A0A0S8GFC7</accession>
<keyword evidence="2" id="KW-0694">RNA-binding</keyword>
<dbReference type="InterPro" id="IPR003732">
    <property type="entry name" value="Daa-tRNA_deacyls_DTD"/>
</dbReference>
<comment type="similarity">
    <text evidence="1 2">Belongs to the DTD family.</text>
</comment>
<keyword evidence="2" id="KW-0963">Cytoplasm</keyword>
<dbReference type="GO" id="GO:0043908">
    <property type="term" value="F:Ser(Gly)-tRNA(Ala) hydrolase activity"/>
    <property type="evidence" value="ECO:0007669"/>
    <property type="project" value="UniProtKB-UniRule"/>
</dbReference>
<dbReference type="GO" id="GO:0000049">
    <property type="term" value="F:tRNA binding"/>
    <property type="evidence" value="ECO:0007669"/>
    <property type="project" value="UniProtKB-UniRule"/>
</dbReference>
<comment type="caution">
    <text evidence="3">The sequence shown here is derived from an EMBL/GenBank/DDBJ whole genome shotgun (WGS) entry which is preliminary data.</text>
</comment>
<dbReference type="NCBIfam" id="TIGR00256">
    <property type="entry name" value="D-aminoacyl-tRNA deacylase"/>
    <property type="match status" value="1"/>
</dbReference>
<keyword evidence="2" id="KW-0820">tRNA-binding</keyword>
<proteinExistence type="inferred from homology"/>
<dbReference type="Pfam" id="PF02580">
    <property type="entry name" value="Tyr_Deacylase"/>
    <property type="match status" value="1"/>
</dbReference>
<evidence type="ECO:0000256" key="2">
    <source>
        <dbReference type="HAMAP-Rule" id="MF_00518"/>
    </source>
</evidence>
<protein>
    <recommendedName>
        <fullName evidence="2">D-aminoacyl-tRNA deacylase</fullName>
        <shortName evidence="2">DTD</shortName>
        <ecNumber evidence="2">3.1.1.96</ecNumber>
    </recommendedName>
    <alternativeName>
        <fullName evidence="2">Gly-tRNA(Ala) deacylase</fullName>
        <ecNumber evidence="2">3.1.1.-</ecNumber>
    </alternativeName>
</protein>
<dbReference type="GO" id="GO:0051500">
    <property type="term" value="F:D-tyrosyl-tRNA(Tyr) deacylase activity"/>
    <property type="evidence" value="ECO:0007669"/>
    <property type="project" value="TreeGrafter"/>
</dbReference>
<comment type="subunit">
    <text evidence="2">Homodimer.</text>
</comment>
<dbReference type="EC" id="3.1.1.-" evidence="2"/>
<dbReference type="Gene3D" id="3.50.80.10">
    <property type="entry name" value="D-tyrosyl-tRNA(Tyr) deacylase"/>
    <property type="match status" value="1"/>
</dbReference>
<comment type="catalytic activity">
    <reaction evidence="2">
        <text>a D-aminoacyl-tRNA + H2O = a tRNA + a D-alpha-amino acid + H(+)</text>
        <dbReference type="Rhea" id="RHEA:13953"/>
        <dbReference type="Rhea" id="RHEA-COMP:10123"/>
        <dbReference type="Rhea" id="RHEA-COMP:10124"/>
        <dbReference type="ChEBI" id="CHEBI:15377"/>
        <dbReference type="ChEBI" id="CHEBI:15378"/>
        <dbReference type="ChEBI" id="CHEBI:59871"/>
        <dbReference type="ChEBI" id="CHEBI:78442"/>
        <dbReference type="ChEBI" id="CHEBI:79333"/>
        <dbReference type="EC" id="3.1.1.96"/>
    </reaction>
</comment>
<dbReference type="Proteomes" id="UP000051096">
    <property type="component" value="Unassembled WGS sequence"/>
</dbReference>
<dbReference type="SUPFAM" id="SSF69500">
    <property type="entry name" value="DTD-like"/>
    <property type="match status" value="1"/>
</dbReference>
<dbReference type="PANTHER" id="PTHR10472:SF5">
    <property type="entry name" value="D-AMINOACYL-TRNA DEACYLASE 1"/>
    <property type="match status" value="1"/>
</dbReference>
<dbReference type="InterPro" id="IPR023509">
    <property type="entry name" value="DTD-like_sf"/>
</dbReference>
<comment type="catalytic activity">
    <reaction evidence="2">
        <text>glycyl-tRNA(Ala) + H2O = tRNA(Ala) + glycine + H(+)</text>
        <dbReference type="Rhea" id="RHEA:53744"/>
        <dbReference type="Rhea" id="RHEA-COMP:9657"/>
        <dbReference type="Rhea" id="RHEA-COMP:13640"/>
        <dbReference type="ChEBI" id="CHEBI:15377"/>
        <dbReference type="ChEBI" id="CHEBI:15378"/>
        <dbReference type="ChEBI" id="CHEBI:57305"/>
        <dbReference type="ChEBI" id="CHEBI:78442"/>
        <dbReference type="ChEBI" id="CHEBI:78522"/>
    </reaction>
</comment>
<feature type="short sequence motif" description="Gly-cisPro motif, important for rejection of L-amino acids" evidence="2">
    <location>
        <begin position="137"/>
        <end position="138"/>
    </location>
</feature>
<name>A0A0S8GFC7_UNCW3</name>
<organism evidence="3 4">
    <name type="scientific">candidate division WOR_3 bacterium SM23_60</name>
    <dbReference type="NCBI Taxonomy" id="1703780"/>
    <lineage>
        <taxon>Bacteria</taxon>
        <taxon>Bacteria division WOR-3</taxon>
    </lineage>
</organism>
<evidence type="ECO:0000313" key="3">
    <source>
        <dbReference type="EMBL" id="KPK71028.1"/>
    </source>
</evidence>
<dbReference type="GO" id="GO:0005737">
    <property type="term" value="C:cytoplasm"/>
    <property type="evidence" value="ECO:0007669"/>
    <property type="project" value="UniProtKB-SubCell"/>
</dbReference>
<dbReference type="PANTHER" id="PTHR10472">
    <property type="entry name" value="D-TYROSYL-TRNA TYR DEACYLASE"/>
    <property type="match status" value="1"/>
</dbReference>
<dbReference type="FunFam" id="3.50.80.10:FF:000001">
    <property type="entry name" value="D-aminoacyl-tRNA deacylase"/>
    <property type="match status" value="1"/>
</dbReference>
<evidence type="ECO:0000256" key="1">
    <source>
        <dbReference type="ARBA" id="ARBA00009673"/>
    </source>
</evidence>
<dbReference type="GO" id="GO:0019478">
    <property type="term" value="P:D-amino acid catabolic process"/>
    <property type="evidence" value="ECO:0007669"/>
    <property type="project" value="UniProtKB-UniRule"/>
</dbReference>
<sequence length="145" mass="16075">MKAVLQRVSQSQVSVDDSVVNTIKNGLLIFLGVKKGDTEEHAKKLADRCLNVRIFEDSDNRFNLSVKDVQGEVLVVPQFTLLADTTHGRRPSFTSAEEPNKAERLYEYFLKTLNSMGIAAKGGAFGECMLVSLQNRGPVTIIMEE</sequence>
<gene>
    <name evidence="2" type="primary">dtd</name>
    <name evidence="3" type="ORF">AMJ87_07915</name>
</gene>